<evidence type="ECO:0000313" key="5">
    <source>
        <dbReference type="Proteomes" id="UP001501758"/>
    </source>
</evidence>
<organism evidence="4 5">
    <name type="scientific">Aquimarina litoralis</name>
    <dbReference type="NCBI Taxonomy" id="584605"/>
    <lineage>
        <taxon>Bacteria</taxon>
        <taxon>Pseudomonadati</taxon>
        <taxon>Bacteroidota</taxon>
        <taxon>Flavobacteriia</taxon>
        <taxon>Flavobacteriales</taxon>
        <taxon>Flavobacteriaceae</taxon>
        <taxon>Aquimarina</taxon>
    </lineage>
</organism>
<evidence type="ECO:0000259" key="3">
    <source>
        <dbReference type="Pfam" id="PF13505"/>
    </source>
</evidence>
<dbReference type="Pfam" id="PF13505">
    <property type="entry name" value="OMP_b-brl"/>
    <property type="match status" value="1"/>
</dbReference>
<gene>
    <name evidence="4" type="ORF">GCM10009430_17960</name>
</gene>
<comment type="caution">
    <text evidence="4">The sequence shown here is derived from an EMBL/GenBank/DDBJ whole genome shotgun (WGS) entry which is preliminary data.</text>
</comment>
<evidence type="ECO:0000313" key="4">
    <source>
        <dbReference type="EMBL" id="GAA0719191.1"/>
    </source>
</evidence>
<dbReference type="Proteomes" id="UP001501758">
    <property type="component" value="Unassembled WGS sequence"/>
</dbReference>
<evidence type="ECO:0000256" key="1">
    <source>
        <dbReference type="ARBA" id="ARBA00022729"/>
    </source>
</evidence>
<dbReference type="Gene3D" id="2.40.160.20">
    <property type="match status" value="1"/>
</dbReference>
<accession>A0ABP3TZJ0</accession>
<keyword evidence="1 2" id="KW-0732">Signal</keyword>
<sequence>MKNSLFLLTILIFSLHSFSQDSKINLEVNYPIPLGDNFIGKFYDGIADIGIDYKFFTKSAFSVGASLNGGVLINNSFQDVTTIAYTLQPRLFGELVVFDKIHPSLGIGYTILGFNVSGDSNLETPSTEGGLNLNLGIAYDITKKIFAQVQYDFSSISAPDGIPDTSFNTQIQLLKIGVGYRF</sequence>
<reference evidence="5" key="1">
    <citation type="journal article" date="2019" name="Int. J. Syst. Evol. Microbiol.">
        <title>The Global Catalogue of Microorganisms (GCM) 10K type strain sequencing project: providing services to taxonomists for standard genome sequencing and annotation.</title>
        <authorList>
            <consortium name="The Broad Institute Genomics Platform"/>
            <consortium name="The Broad Institute Genome Sequencing Center for Infectious Disease"/>
            <person name="Wu L."/>
            <person name="Ma J."/>
        </authorList>
    </citation>
    <scope>NUCLEOTIDE SEQUENCE [LARGE SCALE GENOMIC DNA]</scope>
    <source>
        <strain evidence="5">JCM 15974</strain>
    </source>
</reference>
<proteinExistence type="predicted"/>
<feature type="domain" description="Outer membrane protein beta-barrel" evidence="3">
    <location>
        <begin position="6"/>
        <end position="182"/>
    </location>
</feature>
<dbReference type="InterPro" id="IPR011250">
    <property type="entry name" value="OMP/PagP_B-barrel"/>
</dbReference>
<dbReference type="InterPro" id="IPR027385">
    <property type="entry name" value="Beta-barrel_OMP"/>
</dbReference>
<dbReference type="SUPFAM" id="SSF56925">
    <property type="entry name" value="OMPA-like"/>
    <property type="match status" value="1"/>
</dbReference>
<evidence type="ECO:0000256" key="2">
    <source>
        <dbReference type="SAM" id="SignalP"/>
    </source>
</evidence>
<protein>
    <recommendedName>
        <fullName evidence="3">Outer membrane protein beta-barrel domain-containing protein</fullName>
    </recommendedName>
</protein>
<dbReference type="EMBL" id="BAAAGE010000002">
    <property type="protein sequence ID" value="GAA0719191.1"/>
    <property type="molecule type" value="Genomic_DNA"/>
</dbReference>
<keyword evidence="5" id="KW-1185">Reference proteome</keyword>
<dbReference type="RefSeq" id="WP_343912004.1">
    <property type="nucleotide sequence ID" value="NZ_BAAAGE010000002.1"/>
</dbReference>
<feature type="signal peptide" evidence="2">
    <location>
        <begin position="1"/>
        <end position="19"/>
    </location>
</feature>
<feature type="chain" id="PRO_5045076949" description="Outer membrane protein beta-barrel domain-containing protein" evidence="2">
    <location>
        <begin position="20"/>
        <end position="182"/>
    </location>
</feature>
<name>A0ABP3TZJ0_9FLAO</name>